<evidence type="ECO:0000313" key="2">
    <source>
        <dbReference type="Proteomes" id="UP001140949"/>
    </source>
</evidence>
<dbReference type="EMBL" id="JANAVB010005598">
    <property type="protein sequence ID" value="KAJ6846384.1"/>
    <property type="molecule type" value="Genomic_DNA"/>
</dbReference>
<comment type="caution">
    <text evidence="1">The sequence shown here is derived from an EMBL/GenBank/DDBJ whole genome shotgun (WGS) entry which is preliminary data.</text>
</comment>
<dbReference type="AlphaFoldDB" id="A0AAX6I0W6"/>
<name>A0AAX6I0W6_IRIPA</name>
<gene>
    <name evidence="1" type="ORF">M6B38_280575</name>
</gene>
<protein>
    <submittedName>
        <fullName evidence="1">Uncharacterized protein</fullName>
    </submittedName>
</protein>
<keyword evidence="2" id="KW-1185">Reference proteome</keyword>
<reference evidence="1" key="1">
    <citation type="journal article" date="2023" name="GigaByte">
        <title>Genome assembly of the bearded iris, Iris pallida Lam.</title>
        <authorList>
            <person name="Bruccoleri R.E."/>
            <person name="Oakeley E.J."/>
            <person name="Faust A.M.E."/>
            <person name="Altorfer M."/>
            <person name="Dessus-Babus S."/>
            <person name="Burckhardt D."/>
            <person name="Oertli M."/>
            <person name="Naumann U."/>
            <person name="Petersen F."/>
            <person name="Wong J."/>
        </authorList>
    </citation>
    <scope>NUCLEOTIDE SEQUENCE</scope>
    <source>
        <strain evidence="1">GSM-AAB239-AS_SAM_17_03QT</strain>
    </source>
</reference>
<reference evidence="1" key="2">
    <citation type="submission" date="2023-04" db="EMBL/GenBank/DDBJ databases">
        <authorList>
            <person name="Bruccoleri R.E."/>
            <person name="Oakeley E.J."/>
            <person name="Faust A.-M."/>
            <person name="Dessus-Babus S."/>
            <person name="Altorfer M."/>
            <person name="Burckhardt D."/>
            <person name="Oertli M."/>
            <person name="Naumann U."/>
            <person name="Petersen F."/>
            <person name="Wong J."/>
        </authorList>
    </citation>
    <scope>NUCLEOTIDE SEQUENCE</scope>
    <source>
        <strain evidence="1">GSM-AAB239-AS_SAM_17_03QT</strain>
        <tissue evidence="1">Leaf</tissue>
    </source>
</reference>
<accession>A0AAX6I0W6</accession>
<organism evidence="1 2">
    <name type="scientific">Iris pallida</name>
    <name type="common">Sweet iris</name>
    <dbReference type="NCBI Taxonomy" id="29817"/>
    <lineage>
        <taxon>Eukaryota</taxon>
        <taxon>Viridiplantae</taxon>
        <taxon>Streptophyta</taxon>
        <taxon>Embryophyta</taxon>
        <taxon>Tracheophyta</taxon>
        <taxon>Spermatophyta</taxon>
        <taxon>Magnoliopsida</taxon>
        <taxon>Liliopsida</taxon>
        <taxon>Asparagales</taxon>
        <taxon>Iridaceae</taxon>
        <taxon>Iridoideae</taxon>
        <taxon>Irideae</taxon>
        <taxon>Iris</taxon>
    </lineage>
</organism>
<sequence>MNYPGRVSLLCLLNLRFNYRASKLNCKHKASKIIIQLRYTSLSIFFSKIDKYLIHEKTETWMILRHVSHLIYMADTLPLIWLITLPLILRHVSHFIWLILSLL</sequence>
<dbReference type="Proteomes" id="UP001140949">
    <property type="component" value="Unassembled WGS sequence"/>
</dbReference>
<proteinExistence type="predicted"/>
<evidence type="ECO:0000313" key="1">
    <source>
        <dbReference type="EMBL" id="KAJ6846384.1"/>
    </source>
</evidence>